<keyword evidence="3 4" id="KW-0687">Ribonucleoprotein</keyword>
<gene>
    <name evidence="5" type="primary">rpl14</name>
</gene>
<dbReference type="HAMAP" id="MF_01367">
    <property type="entry name" value="Ribosomal_uL14"/>
    <property type="match status" value="1"/>
</dbReference>
<dbReference type="PANTHER" id="PTHR11761:SF3">
    <property type="entry name" value="LARGE RIBOSOMAL SUBUNIT PROTEIN UL14M"/>
    <property type="match status" value="1"/>
</dbReference>
<dbReference type="RefSeq" id="NP_066460.1">
    <property type="nucleotide sequence ID" value="NC_002572.1"/>
</dbReference>
<evidence type="ECO:0000256" key="2">
    <source>
        <dbReference type="ARBA" id="ARBA00022980"/>
    </source>
</evidence>
<dbReference type="InterPro" id="IPR000218">
    <property type="entry name" value="Ribosomal_uL14"/>
</dbReference>
<dbReference type="InterPro" id="IPR036853">
    <property type="entry name" value="Ribosomal_uL14_sf"/>
</dbReference>
<comment type="similarity">
    <text evidence="1 4">Belongs to the universal ribosomal protein uL14 family.</text>
</comment>
<evidence type="ECO:0000256" key="4">
    <source>
        <dbReference type="RuleBase" id="RU003949"/>
    </source>
</evidence>
<dbReference type="GO" id="GO:0005762">
    <property type="term" value="C:mitochondrial large ribosomal subunit"/>
    <property type="evidence" value="ECO:0007669"/>
    <property type="project" value="TreeGrafter"/>
</dbReference>
<dbReference type="PANTHER" id="PTHR11761">
    <property type="entry name" value="50S/60S RIBOSOMAL PROTEIN L14/L23"/>
    <property type="match status" value="1"/>
</dbReference>
<geneLocation type="mitochondrion" evidence="5"/>
<dbReference type="GO" id="GO:0003735">
    <property type="term" value="F:structural constituent of ribosome"/>
    <property type="evidence" value="ECO:0007669"/>
    <property type="project" value="InterPro"/>
</dbReference>
<dbReference type="Pfam" id="PF00238">
    <property type="entry name" value="Ribosomal_L14"/>
    <property type="match status" value="1"/>
</dbReference>
<dbReference type="EMBL" id="AF288090">
    <property type="protein sequence ID" value="AAG17731.1"/>
    <property type="molecule type" value="Genomic_DNA"/>
</dbReference>
<dbReference type="GO" id="GO:0070180">
    <property type="term" value="F:large ribosomal subunit rRNA binding"/>
    <property type="evidence" value="ECO:0007669"/>
    <property type="project" value="TreeGrafter"/>
</dbReference>
<dbReference type="SMART" id="SM01374">
    <property type="entry name" value="Ribosomal_L14"/>
    <property type="match status" value="1"/>
</dbReference>
<accession>Q9G8W6</accession>
<keyword evidence="2 4" id="KW-0689">Ribosomal protein</keyword>
<dbReference type="AlphaFoldDB" id="Q9G8W6"/>
<proteinExistence type="inferred from homology"/>
<reference evidence="5" key="1">
    <citation type="submission" date="2000-07" db="EMBL/GenBank/DDBJ databases">
        <title>Algae with secondary chloroplasts have mitochondria that originate from the host.</title>
        <authorList>
            <person name="Burger G."/>
            <person name="Lang B.F."/>
            <person name="Maier U.G."/>
            <person name="McFadden G.I."/>
            <person name="Gray W.M.M.W."/>
        </authorList>
    </citation>
    <scope>NUCLEOTIDE SEQUENCE</scope>
</reference>
<dbReference type="GO" id="GO:0006412">
    <property type="term" value="P:translation"/>
    <property type="evidence" value="ECO:0007669"/>
    <property type="project" value="InterPro"/>
</dbReference>
<name>Q9G8W6_RHDSA</name>
<protein>
    <submittedName>
        <fullName evidence="5">Ribosomal protein L14</fullName>
    </submittedName>
</protein>
<dbReference type="SUPFAM" id="SSF50193">
    <property type="entry name" value="Ribosomal protein L14"/>
    <property type="match status" value="1"/>
</dbReference>
<dbReference type="CDD" id="cd00337">
    <property type="entry name" value="Ribosomal_uL14"/>
    <property type="match status" value="1"/>
</dbReference>
<dbReference type="Gene3D" id="2.40.150.20">
    <property type="entry name" value="Ribosomal protein L14"/>
    <property type="match status" value="1"/>
</dbReference>
<evidence type="ECO:0000313" key="5">
    <source>
        <dbReference type="EMBL" id="AAG17731.1"/>
    </source>
</evidence>
<organism evidence="5">
    <name type="scientific">Rhodomonas salina</name>
    <name type="common">Pyrenomonas salina</name>
    <dbReference type="NCBI Taxonomy" id="3034"/>
    <lineage>
        <taxon>Eukaryota</taxon>
        <taxon>Cryptophyceae</taxon>
        <taxon>Pyrenomonadales</taxon>
        <taxon>Pyrenomonadaceae</taxon>
        <taxon>Rhodomonas</taxon>
    </lineage>
</organism>
<dbReference type="GeneID" id="801225"/>
<evidence type="ECO:0000256" key="1">
    <source>
        <dbReference type="ARBA" id="ARBA00010745"/>
    </source>
</evidence>
<evidence type="ECO:0000256" key="3">
    <source>
        <dbReference type="ARBA" id="ARBA00023274"/>
    </source>
</evidence>
<keyword evidence="5" id="KW-0496">Mitochondrion</keyword>
<sequence>MIQCKTIINIIDNSGIKTVRCIRNIKNNTALVSVFEKKSKTNIKKKSLFLAAIICEKIFNSKKNGIFVAFNKNNAVLLNSKNNLIGTRFFGPVPSKLRRKKFLKVLCLTLTII</sequence>